<dbReference type="InterPro" id="IPR014756">
    <property type="entry name" value="Ig_E-set"/>
</dbReference>
<accession>A0AAN7M391</accession>
<dbReference type="GO" id="GO:0005829">
    <property type="term" value="C:cytosol"/>
    <property type="evidence" value="ECO:0007669"/>
    <property type="project" value="TreeGrafter"/>
</dbReference>
<keyword evidence="3" id="KW-0963">Cytoplasm</keyword>
<keyword evidence="5" id="KW-1185">Reference proteome</keyword>
<dbReference type="GO" id="GO:0007266">
    <property type="term" value="P:Rho protein signal transduction"/>
    <property type="evidence" value="ECO:0007669"/>
    <property type="project" value="InterPro"/>
</dbReference>
<evidence type="ECO:0000313" key="4">
    <source>
        <dbReference type="EMBL" id="KAK4798281.1"/>
    </source>
</evidence>
<evidence type="ECO:0000256" key="3">
    <source>
        <dbReference type="ARBA" id="ARBA00022490"/>
    </source>
</evidence>
<organism evidence="4 5">
    <name type="scientific">Trapa natans</name>
    <name type="common">Water chestnut</name>
    <dbReference type="NCBI Taxonomy" id="22666"/>
    <lineage>
        <taxon>Eukaryota</taxon>
        <taxon>Viridiplantae</taxon>
        <taxon>Streptophyta</taxon>
        <taxon>Embryophyta</taxon>
        <taxon>Tracheophyta</taxon>
        <taxon>Spermatophyta</taxon>
        <taxon>Magnoliopsida</taxon>
        <taxon>eudicotyledons</taxon>
        <taxon>Gunneridae</taxon>
        <taxon>Pentapetalae</taxon>
        <taxon>rosids</taxon>
        <taxon>malvids</taxon>
        <taxon>Myrtales</taxon>
        <taxon>Lythraceae</taxon>
        <taxon>Trapa</taxon>
    </lineage>
</organism>
<dbReference type="PANTHER" id="PTHR10980:SF3">
    <property type="entry name" value="LD16419P"/>
    <property type="match status" value="1"/>
</dbReference>
<comment type="caution">
    <text evidence="4">The sequence shown here is derived from an EMBL/GenBank/DDBJ whole genome shotgun (WGS) entry which is preliminary data.</text>
</comment>
<comment type="similarity">
    <text evidence="2">Belongs to the Rho GDI family.</text>
</comment>
<name>A0AAN7M391_TRANT</name>
<dbReference type="AlphaFoldDB" id="A0AAN7M391"/>
<reference evidence="4 5" key="1">
    <citation type="journal article" date="2023" name="Hortic Res">
        <title>Pangenome of water caltrop reveals structural variations and asymmetric subgenome divergence after allopolyploidization.</title>
        <authorList>
            <person name="Zhang X."/>
            <person name="Chen Y."/>
            <person name="Wang L."/>
            <person name="Yuan Y."/>
            <person name="Fang M."/>
            <person name="Shi L."/>
            <person name="Lu R."/>
            <person name="Comes H.P."/>
            <person name="Ma Y."/>
            <person name="Chen Y."/>
            <person name="Huang G."/>
            <person name="Zhou Y."/>
            <person name="Zheng Z."/>
            <person name="Qiu Y."/>
        </authorList>
    </citation>
    <scope>NUCLEOTIDE SEQUENCE [LARGE SCALE GENOMIC DNA]</scope>
    <source>
        <strain evidence="4">F231</strain>
    </source>
</reference>
<dbReference type="Pfam" id="PF02115">
    <property type="entry name" value="Rho_GDI"/>
    <property type="match status" value="1"/>
</dbReference>
<dbReference type="Gene3D" id="2.70.50.30">
    <property type="entry name" value="Coagulation Factor XIII, subunit A, domain 1"/>
    <property type="match status" value="1"/>
</dbReference>
<protein>
    <submittedName>
        <fullName evidence="4">Uncharacterized protein</fullName>
    </submittedName>
</protein>
<evidence type="ECO:0000256" key="1">
    <source>
        <dbReference type="ARBA" id="ARBA00004496"/>
    </source>
</evidence>
<dbReference type="SUPFAM" id="SSF81296">
    <property type="entry name" value="E set domains"/>
    <property type="match status" value="1"/>
</dbReference>
<sequence>MKKHRRTLIRFITTDSGINQRHPIFDHHIQRYLTSSDIAIGSFPPSFDSDYVESTGEGNGHGIFVNKTRKEGTSFSALVEPLEPAAKILSLAIKSWGRPDILLSVPDDGKPKGLWFNLKEDSQYNIKFTFQVKNNITYSLKCTITTCSTLGKIGSSSSRSPFQTL</sequence>
<dbReference type="InterPro" id="IPR000406">
    <property type="entry name" value="Rho_GDI"/>
</dbReference>
<dbReference type="GO" id="GO:0016020">
    <property type="term" value="C:membrane"/>
    <property type="evidence" value="ECO:0007669"/>
    <property type="project" value="TreeGrafter"/>
</dbReference>
<evidence type="ECO:0000313" key="5">
    <source>
        <dbReference type="Proteomes" id="UP001346149"/>
    </source>
</evidence>
<gene>
    <name evidence="4" type="ORF">SAY86_030607</name>
</gene>
<dbReference type="EMBL" id="JAXQNO010000005">
    <property type="protein sequence ID" value="KAK4798281.1"/>
    <property type="molecule type" value="Genomic_DNA"/>
</dbReference>
<comment type="subcellular location">
    <subcellularLocation>
        <location evidence="1">Cytoplasm</location>
    </subcellularLocation>
</comment>
<dbReference type="PANTHER" id="PTHR10980">
    <property type="entry name" value="RHO GDP-DISSOCIATION INHIBITOR"/>
    <property type="match status" value="1"/>
</dbReference>
<dbReference type="GO" id="GO:0005094">
    <property type="term" value="F:Rho GDP-dissociation inhibitor activity"/>
    <property type="evidence" value="ECO:0007669"/>
    <property type="project" value="InterPro"/>
</dbReference>
<dbReference type="Proteomes" id="UP001346149">
    <property type="component" value="Unassembled WGS sequence"/>
</dbReference>
<proteinExistence type="inferred from homology"/>
<dbReference type="InterPro" id="IPR024792">
    <property type="entry name" value="RhoGDI_dom_sf"/>
</dbReference>
<evidence type="ECO:0000256" key="2">
    <source>
        <dbReference type="ARBA" id="ARBA00009758"/>
    </source>
</evidence>